<feature type="compositionally biased region" description="Low complexity" evidence="8">
    <location>
        <begin position="339"/>
        <end position="354"/>
    </location>
</feature>
<evidence type="ECO:0000256" key="1">
    <source>
        <dbReference type="ARBA" id="ARBA00022723"/>
    </source>
</evidence>
<evidence type="ECO:0000256" key="3">
    <source>
        <dbReference type="ARBA" id="ARBA00022771"/>
    </source>
</evidence>
<dbReference type="PROSITE" id="PS50157">
    <property type="entry name" value="ZINC_FINGER_C2H2_2"/>
    <property type="match status" value="2"/>
</dbReference>
<feature type="domain" description="C2H2-type" evidence="9">
    <location>
        <begin position="240"/>
        <end position="267"/>
    </location>
</feature>
<dbReference type="Gene3D" id="3.30.160.60">
    <property type="entry name" value="Classic Zinc Finger"/>
    <property type="match status" value="1"/>
</dbReference>
<evidence type="ECO:0000256" key="6">
    <source>
        <dbReference type="ARBA" id="ARBA00023163"/>
    </source>
</evidence>
<evidence type="ECO:0000256" key="2">
    <source>
        <dbReference type="ARBA" id="ARBA00022737"/>
    </source>
</evidence>
<protein>
    <recommendedName>
        <fullName evidence="9">C2H2-type domain-containing protein</fullName>
    </recommendedName>
</protein>
<keyword evidence="6" id="KW-0804">Transcription</keyword>
<keyword evidence="11" id="KW-1185">Reference proteome</keyword>
<evidence type="ECO:0000256" key="4">
    <source>
        <dbReference type="ARBA" id="ARBA00022833"/>
    </source>
</evidence>
<dbReference type="PROSITE" id="PS00028">
    <property type="entry name" value="ZINC_FINGER_C2H2_1"/>
    <property type="match status" value="2"/>
</dbReference>
<dbReference type="GO" id="GO:0005634">
    <property type="term" value="C:nucleus"/>
    <property type="evidence" value="ECO:0007669"/>
    <property type="project" value="TreeGrafter"/>
</dbReference>
<keyword evidence="2" id="KW-0677">Repeat</keyword>
<dbReference type="SUPFAM" id="SSF57667">
    <property type="entry name" value="beta-beta-alpha zinc fingers"/>
    <property type="match status" value="1"/>
</dbReference>
<evidence type="ECO:0000313" key="10">
    <source>
        <dbReference type="EMBL" id="CAK7323895.1"/>
    </source>
</evidence>
<evidence type="ECO:0000259" key="9">
    <source>
        <dbReference type="PROSITE" id="PS50157"/>
    </source>
</evidence>
<dbReference type="GO" id="GO:0000976">
    <property type="term" value="F:transcription cis-regulatory region binding"/>
    <property type="evidence" value="ECO:0007669"/>
    <property type="project" value="TreeGrafter"/>
</dbReference>
<evidence type="ECO:0000313" key="11">
    <source>
        <dbReference type="Proteomes" id="UP001314170"/>
    </source>
</evidence>
<dbReference type="EMBL" id="CAWUPB010000175">
    <property type="protein sequence ID" value="CAK7323895.1"/>
    <property type="molecule type" value="Genomic_DNA"/>
</dbReference>
<dbReference type="InterPro" id="IPR013087">
    <property type="entry name" value="Znf_C2H2_type"/>
</dbReference>
<sequence>MSRSCDVCNKVFPNGKSWGGHIRACYKKKRKEKDQEDIEDGMEYFCASSESELKFEFHVGDGGGDDGGESSTKGYVEPINLMEHLPQGWSTNSKRRRDSTQDMPIPAALNQASETSCTDEILKIAALKLVLLPRVSDSKKKGIGEELTTYRDKLAHHLGVNKKPTKNNAHTKEKRPSEFVEAHKKTYVCRECGLVFDNFQGLGGHLAAHNRKRLRETDAELDLMDAARQDSKDSPARKEYKCNLCEKSFPSGQALGGHKSYHSSGSAGYNRPRKALGEHKSHHNTPHTELNHSGQALGGHKRHGSAVHAGYDHSEQGYQSHNSTDNAGYNHCASSRETSSGVVSHSHPPSSVEISHPDPPLGCVLDLNMVPDEGLWGS</sequence>
<dbReference type="Pfam" id="PF13912">
    <property type="entry name" value="zf-C2H2_6"/>
    <property type="match status" value="3"/>
</dbReference>
<dbReference type="InterPro" id="IPR044653">
    <property type="entry name" value="AZF1/2/3-like"/>
</dbReference>
<dbReference type="GO" id="GO:0003700">
    <property type="term" value="F:DNA-binding transcription factor activity"/>
    <property type="evidence" value="ECO:0007669"/>
    <property type="project" value="InterPro"/>
</dbReference>
<dbReference type="PANTHER" id="PTHR45988:SF1">
    <property type="entry name" value="ZINC FINGER PROTEIN AZF2"/>
    <property type="match status" value="1"/>
</dbReference>
<feature type="domain" description="C2H2-type" evidence="9">
    <location>
        <begin position="187"/>
        <end position="214"/>
    </location>
</feature>
<comment type="caution">
    <text evidence="10">The sequence shown here is derived from an EMBL/GenBank/DDBJ whole genome shotgun (WGS) entry which is preliminary data.</text>
</comment>
<dbReference type="SMART" id="SM00355">
    <property type="entry name" value="ZnF_C2H2"/>
    <property type="match status" value="3"/>
</dbReference>
<dbReference type="InterPro" id="IPR036236">
    <property type="entry name" value="Znf_C2H2_sf"/>
</dbReference>
<evidence type="ECO:0000256" key="5">
    <source>
        <dbReference type="ARBA" id="ARBA00023015"/>
    </source>
</evidence>
<name>A0AAV1QSW7_9ROSI</name>
<keyword evidence="4" id="KW-0862">Zinc</keyword>
<evidence type="ECO:0000256" key="8">
    <source>
        <dbReference type="SAM" id="MobiDB-lite"/>
    </source>
</evidence>
<keyword evidence="3 7" id="KW-0863">Zinc-finger</keyword>
<dbReference type="GO" id="GO:0008270">
    <property type="term" value="F:zinc ion binding"/>
    <property type="evidence" value="ECO:0007669"/>
    <property type="project" value="UniProtKB-KW"/>
</dbReference>
<gene>
    <name evidence="10" type="ORF">DCAF_LOCUS1525</name>
</gene>
<dbReference type="AlphaFoldDB" id="A0AAV1QSW7"/>
<reference evidence="10 11" key="1">
    <citation type="submission" date="2024-01" db="EMBL/GenBank/DDBJ databases">
        <authorList>
            <person name="Waweru B."/>
        </authorList>
    </citation>
    <scope>NUCLEOTIDE SEQUENCE [LARGE SCALE GENOMIC DNA]</scope>
</reference>
<keyword evidence="5" id="KW-0805">Transcription regulation</keyword>
<dbReference type="Proteomes" id="UP001314170">
    <property type="component" value="Unassembled WGS sequence"/>
</dbReference>
<dbReference type="PANTHER" id="PTHR45988">
    <property type="entry name" value="C2H2 TYPE ZINC FINGER TRANSCRIPTION FACTOR FAMILY-RELATED"/>
    <property type="match status" value="1"/>
</dbReference>
<proteinExistence type="predicted"/>
<feature type="region of interest" description="Disordered" evidence="8">
    <location>
        <begin position="254"/>
        <end position="357"/>
    </location>
</feature>
<accession>A0AAV1QSW7</accession>
<keyword evidence="1" id="KW-0479">Metal-binding</keyword>
<feature type="compositionally biased region" description="Polar residues" evidence="8">
    <location>
        <begin position="316"/>
        <end position="338"/>
    </location>
</feature>
<organism evidence="10 11">
    <name type="scientific">Dovyalis caffra</name>
    <dbReference type="NCBI Taxonomy" id="77055"/>
    <lineage>
        <taxon>Eukaryota</taxon>
        <taxon>Viridiplantae</taxon>
        <taxon>Streptophyta</taxon>
        <taxon>Embryophyta</taxon>
        <taxon>Tracheophyta</taxon>
        <taxon>Spermatophyta</taxon>
        <taxon>Magnoliopsida</taxon>
        <taxon>eudicotyledons</taxon>
        <taxon>Gunneridae</taxon>
        <taxon>Pentapetalae</taxon>
        <taxon>rosids</taxon>
        <taxon>fabids</taxon>
        <taxon>Malpighiales</taxon>
        <taxon>Salicaceae</taxon>
        <taxon>Flacourtieae</taxon>
        <taxon>Dovyalis</taxon>
    </lineage>
</organism>
<evidence type="ECO:0000256" key="7">
    <source>
        <dbReference type="PROSITE-ProRule" id="PRU00042"/>
    </source>
</evidence>